<comment type="caution">
    <text evidence="1">The sequence shown here is derived from an EMBL/GenBank/DDBJ whole genome shotgun (WGS) entry which is preliminary data.</text>
</comment>
<evidence type="ECO:0000313" key="2">
    <source>
        <dbReference type="Proteomes" id="UP000031950"/>
    </source>
</evidence>
<organism evidence="1 2">
    <name type="scientific">Jeotgalibacillus alimentarius</name>
    <dbReference type="NCBI Taxonomy" id="135826"/>
    <lineage>
        <taxon>Bacteria</taxon>
        <taxon>Bacillati</taxon>
        <taxon>Bacillota</taxon>
        <taxon>Bacilli</taxon>
        <taxon>Bacillales</taxon>
        <taxon>Caryophanaceae</taxon>
        <taxon>Jeotgalibacillus</taxon>
    </lineage>
</organism>
<name>A0A0C2RZN2_9BACL</name>
<dbReference type="Proteomes" id="UP000031950">
    <property type="component" value="Unassembled WGS sequence"/>
</dbReference>
<sequence>MSGFIVSADICAVQKLTLLYIVMNKILMMFFSPHFIVHENNPVLKHFILGAGLFY</sequence>
<reference evidence="1 2" key="1">
    <citation type="submission" date="2015-01" db="EMBL/GenBank/DDBJ databases">
        <title>Genome sequence of Jeotgalibacillus alimentarius.</title>
        <authorList>
            <person name="Goh K.M."/>
            <person name="Chan K.-G."/>
            <person name="Yaakop A.S."/>
            <person name="Ee R."/>
            <person name="Gan H.M."/>
            <person name="Chan C.S."/>
        </authorList>
    </citation>
    <scope>NUCLEOTIDE SEQUENCE [LARGE SCALE GENOMIC DNA]</scope>
    <source>
        <strain evidence="1 2">YKJ-13</strain>
    </source>
</reference>
<dbReference type="PATRIC" id="fig|135826.4.peg.2371"/>
<dbReference type="AlphaFoldDB" id="A0A0C2RZN2"/>
<dbReference type="STRING" id="135826.KP77_23790"/>
<proteinExistence type="predicted"/>
<accession>A0A0C2RZN2</accession>
<gene>
    <name evidence="1" type="ORF">KP77_23790</name>
</gene>
<protein>
    <submittedName>
        <fullName evidence="1">Uncharacterized protein</fullName>
    </submittedName>
</protein>
<dbReference type="EMBL" id="JXRQ01000022">
    <property type="protein sequence ID" value="KIL47274.1"/>
    <property type="molecule type" value="Genomic_DNA"/>
</dbReference>
<evidence type="ECO:0000313" key="1">
    <source>
        <dbReference type="EMBL" id="KIL47274.1"/>
    </source>
</evidence>
<keyword evidence="2" id="KW-1185">Reference proteome</keyword>